<evidence type="ECO:0000256" key="3">
    <source>
        <dbReference type="ARBA" id="ARBA00022448"/>
    </source>
</evidence>
<keyword evidence="6" id="KW-0249">Electron transport</keyword>
<keyword evidence="7" id="KW-0560">Oxidoreductase</keyword>
<dbReference type="Proteomes" id="UP001595640">
    <property type="component" value="Unassembled WGS sequence"/>
</dbReference>
<dbReference type="EMBL" id="JBHRUH010000031">
    <property type="protein sequence ID" value="MFC3293622.1"/>
    <property type="molecule type" value="Genomic_DNA"/>
</dbReference>
<dbReference type="InterPro" id="IPR015943">
    <property type="entry name" value="WD40/YVTN_repeat-like_dom_sf"/>
</dbReference>
<dbReference type="Pfam" id="PF06433">
    <property type="entry name" value="Me-amine-dh_H"/>
    <property type="match status" value="1"/>
</dbReference>
<proteinExistence type="inferred from homology"/>
<dbReference type="InterPro" id="IPR009451">
    <property type="entry name" value="Metamine_DH_Hvc"/>
</dbReference>
<evidence type="ECO:0000256" key="7">
    <source>
        <dbReference type="ARBA" id="ARBA00023002"/>
    </source>
</evidence>
<keyword evidence="3" id="KW-0813">Transport</keyword>
<name>A0ABV7M408_9GAMM</name>
<comment type="subcellular location">
    <subcellularLocation>
        <location evidence="1">Periplasm</location>
    </subcellularLocation>
</comment>
<comment type="caution">
    <text evidence="8">The sequence shown here is derived from an EMBL/GenBank/DDBJ whole genome shotgun (WGS) entry which is preliminary data.</text>
</comment>
<keyword evidence="5" id="KW-0574">Periplasm</keyword>
<evidence type="ECO:0000256" key="1">
    <source>
        <dbReference type="ARBA" id="ARBA00004418"/>
    </source>
</evidence>
<evidence type="ECO:0000256" key="4">
    <source>
        <dbReference type="ARBA" id="ARBA00022729"/>
    </source>
</evidence>
<keyword evidence="9" id="KW-1185">Reference proteome</keyword>
<evidence type="ECO:0000313" key="9">
    <source>
        <dbReference type="Proteomes" id="UP001595640"/>
    </source>
</evidence>
<sequence length="384" mass="42376">MPHLHKVPFALRGVMAGCITMGMAATASGVEIESGDIVKTMPKPDPHHVWVYDPDFPNLTTTQAFVVDGDKGEVLGMVDAGYQANLAFSDKEAKFWIAETYYSRITRGERSDMVTVYDHETLAPQEEIPLPEGRFLVVSKRPNFAVTDSDRYLLSFNSTPATTVSVIDPNNSKYMGEISVPGCSHVYPSGESRFAMLCPDGSLASVSFDDTLKADIQRTQPFFDPETDPVFEHAAADREADKVFFVSYSGNVYEADLSSDLPGIANTWSLESDSQGWRPGGWIPLAYNPAHEELYFLMHEGGEWTHKDAGNQVWVFDANTGERNRVIELDADYSAVAVSQDRDTQLYTLSGEGTLAVYDAQSGELQHTIGELGMTPLVLYTPNR</sequence>
<gene>
    <name evidence="8" type="ORF">ACFOEI_16320</name>
</gene>
<evidence type="ECO:0000313" key="8">
    <source>
        <dbReference type="EMBL" id="MFC3293622.1"/>
    </source>
</evidence>
<accession>A0ABV7M408</accession>
<dbReference type="RefSeq" id="WP_019017890.1">
    <property type="nucleotide sequence ID" value="NZ_BMXD01000001.1"/>
</dbReference>
<evidence type="ECO:0000256" key="2">
    <source>
        <dbReference type="ARBA" id="ARBA00010548"/>
    </source>
</evidence>
<organism evidence="8 9">
    <name type="scientific">Modicisalibacter luteus</name>
    <dbReference type="NCBI Taxonomy" id="453962"/>
    <lineage>
        <taxon>Bacteria</taxon>
        <taxon>Pseudomonadati</taxon>
        <taxon>Pseudomonadota</taxon>
        <taxon>Gammaproteobacteria</taxon>
        <taxon>Oceanospirillales</taxon>
        <taxon>Halomonadaceae</taxon>
        <taxon>Modicisalibacter</taxon>
    </lineage>
</organism>
<protein>
    <submittedName>
        <fullName evidence="8">Amine dehydrogenase large subunit</fullName>
    </submittedName>
</protein>
<evidence type="ECO:0000256" key="5">
    <source>
        <dbReference type="ARBA" id="ARBA00022764"/>
    </source>
</evidence>
<dbReference type="InterPro" id="IPR011044">
    <property type="entry name" value="Quino_amine_DH_bsu"/>
</dbReference>
<keyword evidence="4" id="KW-0732">Signal</keyword>
<dbReference type="SUPFAM" id="SSF50969">
    <property type="entry name" value="YVTN repeat-like/Quinoprotein amine dehydrogenase"/>
    <property type="match status" value="1"/>
</dbReference>
<reference evidence="9" key="1">
    <citation type="journal article" date="2019" name="Int. J. Syst. Evol. Microbiol.">
        <title>The Global Catalogue of Microorganisms (GCM) 10K type strain sequencing project: providing services to taxonomists for standard genome sequencing and annotation.</title>
        <authorList>
            <consortium name="The Broad Institute Genomics Platform"/>
            <consortium name="The Broad Institute Genome Sequencing Center for Infectious Disease"/>
            <person name="Wu L."/>
            <person name="Ma J."/>
        </authorList>
    </citation>
    <scope>NUCLEOTIDE SEQUENCE [LARGE SCALE GENOMIC DNA]</scope>
    <source>
        <strain evidence="9">KCTC 12847</strain>
    </source>
</reference>
<dbReference type="Gene3D" id="2.130.10.10">
    <property type="entry name" value="YVTN repeat-like/Quinoprotein amine dehydrogenase"/>
    <property type="match status" value="1"/>
</dbReference>
<evidence type="ECO:0000256" key="6">
    <source>
        <dbReference type="ARBA" id="ARBA00022982"/>
    </source>
</evidence>
<comment type="similarity">
    <text evidence="2">Belongs to the aromatic amine dehydrogenase heavy chain family.</text>
</comment>